<dbReference type="OrthoDB" id="2143914at2759"/>
<feature type="compositionally biased region" description="Gly residues" evidence="1">
    <location>
        <begin position="133"/>
        <end position="142"/>
    </location>
</feature>
<evidence type="ECO:0000313" key="2">
    <source>
        <dbReference type="EMBL" id="EFJ28678.1"/>
    </source>
</evidence>
<dbReference type="KEGG" id="smo:SELMODRAFT_411230"/>
<protein>
    <submittedName>
        <fullName evidence="2">Uncharacterized protein</fullName>
    </submittedName>
</protein>
<dbReference type="HOGENOM" id="CLU_931891_0_0_1"/>
<dbReference type="Proteomes" id="UP000001514">
    <property type="component" value="Unassembled WGS sequence"/>
</dbReference>
<organism evidence="3">
    <name type="scientific">Selaginella moellendorffii</name>
    <name type="common">Spikemoss</name>
    <dbReference type="NCBI Taxonomy" id="88036"/>
    <lineage>
        <taxon>Eukaryota</taxon>
        <taxon>Viridiplantae</taxon>
        <taxon>Streptophyta</taxon>
        <taxon>Embryophyta</taxon>
        <taxon>Tracheophyta</taxon>
        <taxon>Lycopodiopsida</taxon>
        <taxon>Selaginellales</taxon>
        <taxon>Selaginellaceae</taxon>
        <taxon>Selaginella</taxon>
    </lineage>
</organism>
<gene>
    <name evidence="2" type="ORF">SELMODRAFT_411230</name>
</gene>
<dbReference type="Gramene" id="EFJ28678">
    <property type="protein sequence ID" value="EFJ28678"/>
    <property type="gene ID" value="SELMODRAFT_411230"/>
</dbReference>
<proteinExistence type="predicted"/>
<feature type="region of interest" description="Disordered" evidence="1">
    <location>
        <begin position="114"/>
        <end position="144"/>
    </location>
</feature>
<evidence type="ECO:0000256" key="1">
    <source>
        <dbReference type="SAM" id="MobiDB-lite"/>
    </source>
</evidence>
<keyword evidence="3" id="KW-1185">Reference proteome</keyword>
<dbReference type="EMBL" id="GL377579">
    <property type="protein sequence ID" value="EFJ28678.1"/>
    <property type="molecule type" value="Genomic_DNA"/>
</dbReference>
<evidence type="ECO:0000313" key="3">
    <source>
        <dbReference type="Proteomes" id="UP000001514"/>
    </source>
</evidence>
<dbReference type="AlphaFoldDB" id="D8RGZ7"/>
<feature type="compositionally biased region" description="Low complexity" evidence="1">
    <location>
        <begin position="114"/>
        <end position="132"/>
    </location>
</feature>
<accession>D8RGZ7</accession>
<name>D8RGZ7_SELML</name>
<dbReference type="InParanoid" id="D8RGZ7"/>
<reference evidence="2 3" key="1">
    <citation type="journal article" date="2011" name="Science">
        <title>The Selaginella genome identifies genetic changes associated with the evolution of vascular plants.</title>
        <authorList>
            <person name="Banks J.A."/>
            <person name="Nishiyama T."/>
            <person name="Hasebe M."/>
            <person name="Bowman J.L."/>
            <person name="Gribskov M."/>
            <person name="dePamphilis C."/>
            <person name="Albert V.A."/>
            <person name="Aono N."/>
            <person name="Aoyama T."/>
            <person name="Ambrose B.A."/>
            <person name="Ashton N.W."/>
            <person name="Axtell M.J."/>
            <person name="Barker E."/>
            <person name="Barker M.S."/>
            <person name="Bennetzen J.L."/>
            <person name="Bonawitz N.D."/>
            <person name="Chapple C."/>
            <person name="Cheng C."/>
            <person name="Correa L.G."/>
            <person name="Dacre M."/>
            <person name="DeBarry J."/>
            <person name="Dreyer I."/>
            <person name="Elias M."/>
            <person name="Engstrom E.M."/>
            <person name="Estelle M."/>
            <person name="Feng L."/>
            <person name="Finet C."/>
            <person name="Floyd S.K."/>
            <person name="Frommer W.B."/>
            <person name="Fujita T."/>
            <person name="Gramzow L."/>
            <person name="Gutensohn M."/>
            <person name="Harholt J."/>
            <person name="Hattori M."/>
            <person name="Heyl A."/>
            <person name="Hirai T."/>
            <person name="Hiwatashi Y."/>
            <person name="Ishikawa M."/>
            <person name="Iwata M."/>
            <person name="Karol K.G."/>
            <person name="Koehler B."/>
            <person name="Kolukisaoglu U."/>
            <person name="Kubo M."/>
            <person name="Kurata T."/>
            <person name="Lalonde S."/>
            <person name="Li K."/>
            <person name="Li Y."/>
            <person name="Litt A."/>
            <person name="Lyons E."/>
            <person name="Manning G."/>
            <person name="Maruyama T."/>
            <person name="Michael T.P."/>
            <person name="Mikami K."/>
            <person name="Miyazaki S."/>
            <person name="Morinaga S."/>
            <person name="Murata T."/>
            <person name="Mueller-Roeber B."/>
            <person name="Nelson D.R."/>
            <person name="Obara M."/>
            <person name="Oguri Y."/>
            <person name="Olmstead R.G."/>
            <person name="Onodera N."/>
            <person name="Petersen B.L."/>
            <person name="Pils B."/>
            <person name="Prigge M."/>
            <person name="Rensing S.A."/>
            <person name="Riano-Pachon D.M."/>
            <person name="Roberts A.W."/>
            <person name="Sato Y."/>
            <person name="Scheller H.V."/>
            <person name="Schulz B."/>
            <person name="Schulz C."/>
            <person name="Shakirov E.V."/>
            <person name="Shibagaki N."/>
            <person name="Shinohara N."/>
            <person name="Shippen D.E."/>
            <person name="Soerensen I."/>
            <person name="Sotooka R."/>
            <person name="Sugimoto N."/>
            <person name="Sugita M."/>
            <person name="Sumikawa N."/>
            <person name="Tanurdzic M."/>
            <person name="Theissen G."/>
            <person name="Ulvskov P."/>
            <person name="Wakazuki S."/>
            <person name="Weng J.K."/>
            <person name="Willats W.W."/>
            <person name="Wipf D."/>
            <person name="Wolf P.G."/>
            <person name="Yang L."/>
            <person name="Zimmer A.D."/>
            <person name="Zhu Q."/>
            <person name="Mitros T."/>
            <person name="Hellsten U."/>
            <person name="Loque D."/>
            <person name="Otillar R."/>
            <person name="Salamov A."/>
            <person name="Schmutz J."/>
            <person name="Shapiro H."/>
            <person name="Lindquist E."/>
            <person name="Lucas S."/>
            <person name="Rokhsar D."/>
            <person name="Grigoriev I.V."/>
        </authorList>
    </citation>
    <scope>NUCLEOTIDE SEQUENCE [LARGE SCALE GENOMIC DNA]</scope>
</reference>
<sequence length="299" mass="33260">MRAGLPVYPPDLQDLCSNLARGGHHRKEAQEDHYLGHHHNQVVVSSSTSSKSSNSNNSSRKSGGILIAAAKNSHDHSSSIATSSYYNDDGARGDDHHDDFAAAYHHHRLLEQINQQHQQQSQPESTSESYGSNSGGSGGGGNFLRDVLFHQDHQAQRDHDHHSPDEQPLVYGKSSAANEEGIYQLRLFEVWDEDQVEQTTTATTFRGGLVYPDEDFYALLELESQMPGPPPELIPVPVNLLSYSSGLNHPANLALMFQGEMIPALNSPSTTQLNCYPCLYNRDELPDLYQQQQQQLMWD</sequence>